<dbReference type="InterPro" id="IPR000515">
    <property type="entry name" value="MetI-like"/>
</dbReference>
<comment type="similarity">
    <text evidence="6">Belongs to the binding-protein-dependent transport system permease family.</text>
</comment>
<dbReference type="SUPFAM" id="SSF161098">
    <property type="entry name" value="MetI-like"/>
    <property type="match status" value="1"/>
</dbReference>
<comment type="caution">
    <text evidence="8">The sequence shown here is derived from an EMBL/GenBank/DDBJ whole genome shotgun (WGS) entry which is preliminary data.</text>
</comment>
<dbReference type="EMBL" id="JACGWZ010000003">
    <property type="protein sequence ID" value="MBA8825088.1"/>
    <property type="molecule type" value="Genomic_DNA"/>
</dbReference>
<feature type="transmembrane region" description="Helical" evidence="6">
    <location>
        <begin position="82"/>
        <end position="103"/>
    </location>
</feature>
<feature type="domain" description="ABC transmembrane type-1" evidence="7">
    <location>
        <begin position="22"/>
        <end position="204"/>
    </location>
</feature>
<keyword evidence="5 6" id="KW-0472">Membrane</keyword>
<dbReference type="PANTHER" id="PTHR30177:SF4">
    <property type="entry name" value="OSMOPROTECTANT IMPORT PERMEASE PROTEIN OSMW"/>
    <property type="match status" value="1"/>
</dbReference>
<dbReference type="Proteomes" id="UP000569329">
    <property type="component" value="Unassembled WGS sequence"/>
</dbReference>
<dbReference type="AlphaFoldDB" id="A0A839E2C4"/>
<evidence type="ECO:0000256" key="6">
    <source>
        <dbReference type="RuleBase" id="RU363032"/>
    </source>
</evidence>
<dbReference type="PANTHER" id="PTHR30177">
    <property type="entry name" value="GLYCINE BETAINE/L-PROLINE TRANSPORT SYSTEM PERMEASE PROTEIN PROW"/>
    <property type="match status" value="1"/>
</dbReference>
<evidence type="ECO:0000256" key="4">
    <source>
        <dbReference type="ARBA" id="ARBA00022989"/>
    </source>
</evidence>
<keyword evidence="3 6" id="KW-0812">Transmembrane</keyword>
<gene>
    <name evidence="8" type="ORF">FHX42_002439</name>
</gene>
<evidence type="ECO:0000313" key="9">
    <source>
        <dbReference type="Proteomes" id="UP000569329"/>
    </source>
</evidence>
<organism evidence="8 9">
    <name type="scientific">Halosaccharopolyspora lacisalsi</name>
    <dbReference type="NCBI Taxonomy" id="1000566"/>
    <lineage>
        <taxon>Bacteria</taxon>
        <taxon>Bacillati</taxon>
        <taxon>Actinomycetota</taxon>
        <taxon>Actinomycetes</taxon>
        <taxon>Pseudonocardiales</taxon>
        <taxon>Pseudonocardiaceae</taxon>
        <taxon>Halosaccharopolyspora</taxon>
    </lineage>
</organism>
<dbReference type="CDD" id="cd06261">
    <property type="entry name" value="TM_PBP2"/>
    <property type="match status" value="1"/>
</dbReference>
<proteinExistence type="inferred from homology"/>
<evidence type="ECO:0000313" key="8">
    <source>
        <dbReference type="EMBL" id="MBA8825088.1"/>
    </source>
</evidence>
<dbReference type="PROSITE" id="PS50928">
    <property type="entry name" value="ABC_TM1"/>
    <property type="match status" value="1"/>
</dbReference>
<dbReference type="GO" id="GO:0055085">
    <property type="term" value="P:transmembrane transport"/>
    <property type="evidence" value="ECO:0007669"/>
    <property type="project" value="InterPro"/>
</dbReference>
<dbReference type="GO" id="GO:0005886">
    <property type="term" value="C:plasma membrane"/>
    <property type="evidence" value="ECO:0007669"/>
    <property type="project" value="UniProtKB-SubCell"/>
</dbReference>
<feature type="transmembrane region" description="Helical" evidence="6">
    <location>
        <begin position="186"/>
        <end position="211"/>
    </location>
</feature>
<dbReference type="Pfam" id="PF00528">
    <property type="entry name" value="BPD_transp_1"/>
    <property type="match status" value="1"/>
</dbReference>
<feature type="transmembrane region" description="Helical" evidence="6">
    <location>
        <begin position="139"/>
        <end position="166"/>
    </location>
</feature>
<feature type="transmembrane region" description="Helical" evidence="6">
    <location>
        <begin position="26"/>
        <end position="44"/>
    </location>
</feature>
<feature type="transmembrane region" description="Helical" evidence="6">
    <location>
        <begin position="56"/>
        <end position="76"/>
    </location>
</feature>
<evidence type="ECO:0000256" key="5">
    <source>
        <dbReference type="ARBA" id="ARBA00023136"/>
    </source>
</evidence>
<sequence length="224" mass="23921">MIEELLKFFGSPSNREMVLDALAEHTYLSLVPLLLGFLVALPIGRLAQRVYWLRGMLLGAANVFYTIPSLALYVLIPGLFGWPLLSSNNVVIALTIYTAALLVRPTLDALESVPGHVTAAATAMGYRTGRSFLTVELPLAVPAIASGVRVASVSSISLVSLGALIGTGGLGKLFTDGFQRWYPAQVLIGIVLTVLLALVVDLLLVGLWRLITPWTRAGGRVLPS</sequence>
<evidence type="ECO:0000256" key="1">
    <source>
        <dbReference type="ARBA" id="ARBA00004141"/>
    </source>
</evidence>
<comment type="subcellular location">
    <subcellularLocation>
        <location evidence="6">Cell membrane</location>
        <topology evidence="6">Multi-pass membrane protein</topology>
    </subcellularLocation>
    <subcellularLocation>
        <location evidence="1">Membrane</location>
        <topology evidence="1">Multi-pass membrane protein</topology>
    </subcellularLocation>
</comment>
<dbReference type="GO" id="GO:0031460">
    <property type="term" value="P:glycine betaine transport"/>
    <property type="evidence" value="ECO:0007669"/>
    <property type="project" value="TreeGrafter"/>
</dbReference>
<evidence type="ECO:0000256" key="2">
    <source>
        <dbReference type="ARBA" id="ARBA00022448"/>
    </source>
</evidence>
<keyword evidence="9" id="KW-1185">Reference proteome</keyword>
<reference evidence="8 9" key="1">
    <citation type="submission" date="2020-07" db="EMBL/GenBank/DDBJ databases">
        <title>Sequencing the genomes of 1000 actinobacteria strains.</title>
        <authorList>
            <person name="Klenk H.-P."/>
        </authorList>
    </citation>
    <scope>NUCLEOTIDE SEQUENCE [LARGE SCALE GENOMIC DNA]</scope>
    <source>
        <strain evidence="8 9">DSM 45975</strain>
    </source>
</reference>
<accession>A0A839E2C4</accession>
<keyword evidence="2 6" id="KW-0813">Transport</keyword>
<keyword evidence="4 6" id="KW-1133">Transmembrane helix</keyword>
<dbReference type="InterPro" id="IPR051204">
    <property type="entry name" value="ABC_transp_perm/SBD"/>
</dbReference>
<name>A0A839E2C4_9PSEU</name>
<dbReference type="Gene3D" id="1.10.3720.10">
    <property type="entry name" value="MetI-like"/>
    <property type="match status" value="1"/>
</dbReference>
<evidence type="ECO:0000256" key="3">
    <source>
        <dbReference type="ARBA" id="ARBA00022692"/>
    </source>
</evidence>
<evidence type="ECO:0000259" key="7">
    <source>
        <dbReference type="PROSITE" id="PS50928"/>
    </source>
</evidence>
<dbReference type="InterPro" id="IPR035906">
    <property type="entry name" value="MetI-like_sf"/>
</dbReference>
<protein>
    <submittedName>
        <fullName evidence="8">Osmoprotectant transport system permease protein</fullName>
    </submittedName>
</protein>